<keyword evidence="17" id="KW-0732">Signal</keyword>
<dbReference type="InterPro" id="IPR033905">
    <property type="entry name" value="Secretory_peroxidase"/>
</dbReference>
<dbReference type="GO" id="GO:0140825">
    <property type="term" value="F:lactoperoxidase activity"/>
    <property type="evidence" value="ECO:0007669"/>
    <property type="project" value="UniProtKB-EC"/>
</dbReference>
<feature type="binding site" description="axial binding residue" evidence="14">
    <location>
        <position position="190"/>
    </location>
    <ligand>
        <name>heme b</name>
        <dbReference type="ChEBI" id="CHEBI:60344"/>
    </ligand>
    <ligandPart>
        <name>Fe</name>
        <dbReference type="ChEBI" id="CHEBI:18248"/>
    </ligandPart>
</feature>
<dbReference type="Proteomes" id="UP000001514">
    <property type="component" value="Unassembled WGS sequence"/>
</dbReference>
<dbReference type="GO" id="GO:0005576">
    <property type="term" value="C:extracellular region"/>
    <property type="evidence" value="ECO:0007669"/>
    <property type="project" value="UniProtKB-SubCell"/>
</dbReference>
<evidence type="ECO:0000256" key="15">
    <source>
        <dbReference type="PIRSR" id="PIRSR600823-4"/>
    </source>
</evidence>
<keyword evidence="6 14" id="KW-0106">Calcium</keyword>
<feature type="binding site" evidence="14">
    <location>
        <position position="250"/>
    </location>
    <ligand>
        <name>Ca(2+)</name>
        <dbReference type="ChEBI" id="CHEBI:29108"/>
        <label>2</label>
    </ligand>
</feature>
<dbReference type="InterPro" id="IPR019794">
    <property type="entry name" value="Peroxidases_AS"/>
</dbReference>
<dbReference type="InParanoid" id="D8SWR4"/>
<keyword evidence="5 14" id="KW-0479">Metal-binding</keyword>
<dbReference type="OMA" id="FNEENRM"/>
<dbReference type="OrthoDB" id="2113341at2759"/>
<sequence>MEFVCLVVALLLSLVFSLVDSQLTTSFYDQSCPQVFSIVRQGVDRAFSREQRLAASLLRLHFHDCFVNGCDASILLDDTSTFTGEKTAGPNLNSARGFDVIDDIKSELENQCPGIVSCADILALAARDSVTVSAGPSWDVLLGRRDSFRASQADANRFIPSPASDVPALVSAFQAVGLSASNMIVLSGAHTIGAARCGTLTPRLYNQSGTGQPDSVGDPDFLASLQRLCPPGGNPGTLSRLDVRSPQAFDNSYYQNLLQGRGVLHSDQILFSGGGSSAQAVQDLSSDENLFFGNFAASMVRLGSIAPLTFPDGEIRTNCRFTNS</sequence>
<evidence type="ECO:0000256" key="8">
    <source>
        <dbReference type="ARBA" id="ARBA00023004"/>
    </source>
</evidence>
<dbReference type="GO" id="GO:0006979">
    <property type="term" value="P:response to oxidative stress"/>
    <property type="evidence" value="ECO:0007669"/>
    <property type="project" value="UniProtKB-UniRule"/>
</dbReference>
<feature type="chain" id="PRO_5005127374" description="Peroxidase" evidence="17">
    <location>
        <begin position="22"/>
        <end position="324"/>
    </location>
</feature>
<feature type="binding site" evidence="14">
    <location>
        <position position="67"/>
    </location>
    <ligand>
        <name>Ca(2+)</name>
        <dbReference type="ChEBI" id="CHEBI:29108"/>
        <label>1</label>
    </ligand>
</feature>
<feature type="binding site" evidence="14">
    <location>
        <position position="73"/>
    </location>
    <ligand>
        <name>Ca(2+)</name>
        <dbReference type="ChEBI" id="CHEBI:29108"/>
        <label>1</label>
    </ligand>
</feature>
<dbReference type="InterPro" id="IPR010255">
    <property type="entry name" value="Haem_peroxidase_sf"/>
</dbReference>
<dbReference type="Gramene" id="EFJ11140">
    <property type="protein sequence ID" value="EFJ11140"/>
    <property type="gene ID" value="SELMODRAFT_235372"/>
</dbReference>
<evidence type="ECO:0000256" key="10">
    <source>
        <dbReference type="ARBA" id="ARBA00023180"/>
    </source>
</evidence>
<keyword evidence="20" id="KW-1185">Reference proteome</keyword>
<feature type="binding site" evidence="14">
    <location>
        <position position="64"/>
    </location>
    <ligand>
        <name>Ca(2+)</name>
        <dbReference type="ChEBI" id="CHEBI:29108"/>
        <label>1</label>
    </ligand>
</feature>
<comment type="cofactor">
    <cofactor evidence="14 17">
        <name>heme b</name>
        <dbReference type="ChEBI" id="CHEBI:60344"/>
    </cofactor>
    <text evidence="14 17">Binds 1 heme b (iron(II)-protoporphyrin IX) group per subunit.</text>
</comment>
<evidence type="ECO:0000259" key="18">
    <source>
        <dbReference type="PROSITE" id="PS50873"/>
    </source>
</evidence>
<dbReference type="Gene3D" id="1.10.420.10">
    <property type="entry name" value="Peroxidase, domain 2"/>
    <property type="match status" value="1"/>
</dbReference>
<keyword evidence="10" id="KW-0325">Glycoprotein</keyword>
<dbReference type="HOGENOM" id="CLU_010543_0_1_1"/>
<comment type="catalytic activity">
    <reaction evidence="1 17">
        <text>2 a phenolic donor + H2O2 = 2 a phenolic radical donor + 2 H2O</text>
        <dbReference type="Rhea" id="RHEA:56136"/>
        <dbReference type="ChEBI" id="CHEBI:15377"/>
        <dbReference type="ChEBI" id="CHEBI:16240"/>
        <dbReference type="ChEBI" id="CHEBI:139520"/>
        <dbReference type="ChEBI" id="CHEBI:139521"/>
        <dbReference type="EC" id="1.11.1.7"/>
    </reaction>
</comment>
<proteinExistence type="inferred from homology"/>
<feature type="binding site" evidence="14">
    <location>
        <position position="85"/>
    </location>
    <ligand>
        <name>Ca(2+)</name>
        <dbReference type="ChEBI" id="CHEBI:29108"/>
        <label>1</label>
    </ligand>
</feature>
<feature type="active site" description="Proton acceptor" evidence="12">
    <location>
        <position position="63"/>
    </location>
</feature>
<dbReference type="GO" id="GO:0042744">
    <property type="term" value="P:hydrogen peroxide catabolic process"/>
    <property type="evidence" value="ECO:0007669"/>
    <property type="project" value="UniProtKB-KW"/>
</dbReference>
<dbReference type="PROSITE" id="PS50873">
    <property type="entry name" value="PEROXIDASE_4"/>
    <property type="match status" value="1"/>
</dbReference>
<evidence type="ECO:0000256" key="17">
    <source>
        <dbReference type="RuleBase" id="RU362060"/>
    </source>
</evidence>
<dbReference type="SUPFAM" id="SSF48113">
    <property type="entry name" value="Heme-dependent peroxidases"/>
    <property type="match status" value="1"/>
</dbReference>
<dbReference type="GO" id="GO:0046872">
    <property type="term" value="F:metal ion binding"/>
    <property type="evidence" value="ECO:0007669"/>
    <property type="project" value="UniProtKB-UniRule"/>
</dbReference>
<keyword evidence="3 17" id="KW-0575">Peroxidase</keyword>
<evidence type="ECO:0000313" key="20">
    <source>
        <dbReference type="Proteomes" id="UP000001514"/>
    </source>
</evidence>
<dbReference type="PANTHER" id="PTHR31388:SF28">
    <property type="entry name" value="PEROXIDASE 40"/>
    <property type="match status" value="1"/>
</dbReference>
<evidence type="ECO:0000256" key="2">
    <source>
        <dbReference type="ARBA" id="ARBA00012313"/>
    </source>
</evidence>
<evidence type="ECO:0000256" key="4">
    <source>
        <dbReference type="ARBA" id="ARBA00022617"/>
    </source>
</evidence>
<evidence type="ECO:0000256" key="7">
    <source>
        <dbReference type="ARBA" id="ARBA00023002"/>
    </source>
</evidence>
<feature type="disulfide bond" evidence="16">
    <location>
        <begin position="118"/>
        <end position="319"/>
    </location>
</feature>
<evidence type="ECO:0000256" key="9">
    <source>
        <dbReference type="ARBA" id="ARBA00023157"/>
    </source>
</evidence>
<comment type="subcellular location">
    <subcellularLocation>
        <location evidence="17">Secreted</location>
    </subcellularLocation>
</comment>
<feature type="disulfide bond" evidence="16">
    <location>
        <begin position="32"/>
        <end position="112"/>
    </location>
</feature>
<keyword evidence="8 14" id="KW-0408">Iron</keyword>
<comment type="similarity">
    <text evidence="17">Belongs to the peroxidase family. Classical plant (class III) peroxidase subfamily.</text>
</comment>
<dbReference type="PRINTS" id="PR00458">
    <property type="entry name" value="PEROXIDASE"/>
</dbReference>
<dbReference type="eggNOG" id="ENOG502QQQJ">
    <property type="taxonomic scope" value="Eukaryota"/>
</dbReference>
<comment type="cofactor">
    <cofactor evidence="14 17">
        <name>Ca(2+)</name>
        <dbReference type="ChEBI" id="CHEBI:29108"/>
    </cofactor>
    <text evidence="14 17">Binds 2 calcium ions per subunit.</text>
</comment>
<dbReference type="InterPro" id="IPR002016">
    <property type="entry name" value="Haem_peroxidase"/>
</dbReference>
<feature type="binding site" evidence="13">
    <location>
        <position position="160"/>
    </location>
    <ligand>
        <name>substrate</name>
    </ligand>
</feature>
<dbReference type="FunFam" id="1.10.520.10:FF:000001">
    <property type="entry name" value="Peroxidase"/>
    <property type="match status" value="1"/>
</dbReference>
<feature type="binding site" evidence="14">
    <location>
        <position position="191"/>
    </location>
    <ligand>
        <name>Ca(2+)</name>
        <dbReference type="ChEBI" id="CHEBI:29108"/>
        <label>2</label>
    </ligand>
</feature>
<dbReference type="EC" id="1.11.1.7" evidence="2 17"/>
<feature type="signal peptide" evidence="17">
    <location>
        <begin position="1"/>
        <end position="21"/>
    </location>
</feature>
<organism evidence="20">
    <name type="scientific">Selaginella moellendorffii</name>
    <name type="common">Spikemoss</name>
    <dbReference type="NCBI Taxonomy" id="88036"/>
    <lineage>
        <taxon>Eukaryota</taxon>
        <taxon>Viridiplantae</taxon>
        <taxon>Streptophyta</taxon>
        <taxon>Embryophyta</taxon>
        <taxon>Tracheophyta</taxon>
        <taxon>Lycopodiopsida</taxon>
        <taxon>Selaginellales</taxon>
        <taxon>Selaginellaceae</taxon>
        <taxon>Selaginella</taxon>
    </lineage>
</organism>
<feature type="domain" description="Plant heme peroxidase family profile" evidence="18">
    <location>
        <begin position="22"/>
        <end position="323"/>
    </location>
</feature>
<comment type="function">
    <text evidence="17">Removal of H(2)O(2), oxidation of toxic reductants, biosynthesis and degradation of lignin, suberization, auxin catabolism, response to environmental stresses such as wounding, pathogen attack and oxidative stress.</text>
</comment>
<protein>
    <recommendedName>
        <fullName evidence="2 17">Peroxidase</fullName>
        <ecNumber evidence="2 17">1.11.1.7</ecNumber>
    </recommendedName>
</protein>
<gene>
    <name evidence="19" type="ORF">SELMODRAFT_235372</name>
</gene>
<name>D8SWR4_SELML</name>
<feature type="binding site" evidence="14">
    <location>
        <position position="69"/>
    </location>
    <ligand>
        <name>Ca(2+)</name>
        <dbReference type="ChEBI" id="CHEBI:29108"/>
        <label>1</label>
    </ligand>
</feature>
<dbReference type="PANTHER" id="PTHR31388">
    <property type="entry name" value="PEROXIDASE 72-RELATED"/>
    <property type="match status" value="1"/>
</dbReference>
<keyword evidence="11 17" id="KW-0376">Hydrogen peroxide</keyword>
<reference evidence="19 20" key="1">
    <citation type="journal article" date="2011" name="Science">
        <title>The Selaginella genome identifies genetic changes associated with the evolution of vascular plants.</title>
        <authorList>
            <person name="Banks J.A."/>
            <person name="Nishiyama T."/>
            <person name="Hasebe M."/>
            <person name="Bowman J.L."/>
            <person name="Gribskov M."/>
            <person name="dePamphilis C."/>
            <person name="Albert V.A."/>
            <person name="Aono N."/>
            <person name="Aoyama T."/>
            <person name="Ambrose B.A."/>
            <person name="Ashton N.W."/>
            <person name="Axtell M.J."/>
            <person name="Barker E."/>
            <person name="Barker M.S."/>
            <person name="Bennetzen J.L."/>
            <person name="Bonawitz N.D."/>
            <person name="Chapple C."/>
            <person name="Cheng C."/>
            <person name="Correa L.G."/>
            <person name="Dacre M."/>
            <person name="DeBarry J."/>
            <person name="Dreyer I."/>
            <person name="Elias M."/>
            <person name="Engstrom E.M."/>
            <person name="Estelle M."/>
            <person name="Feng L."/>
            <person name="Finet C."/>
            <person name="Floyd S.K."/>
            <person name="Frommer W.B."/>
            <person name="Fujita T."/>
            <person name="Gramzow L."/>
            <person name="Gutensohn M."/>
            <person name="Harholt J."/>
            <person name="Hattori M."/>
            <person name="Heyl A."/>
            <person name="Hirai T."/>
            <person name="Hiwatashi Y."/>
            <person name="Ishikawa M."/>
            <person name="Iwata M."/>
            <person name="Karol K.G."/>
            <person name="Koehler B."/>
            <person name="Kolukisaoglu U."/>
            <person name="Kubo M."/>
            <person name="Kurata T."/>
            <person name="Lalonde S."/>
            <person name="Li K."/>
            <person name="Li Y."/>
            <person name="Litt A."/>
            <person name="Lyons E."/>
            <person name="Manning G."/>
            <person name="Maruyama T."/>
            <person name="Michael T.P."/>
            <person name="Mikami K."/>
            <person name="Miyazaki S."/>
            <person name="Morinaga S."/>
            <person name="Murata T."/>
            <person name="Mueller-Roeber B."/>
            <person name="Nelson D.R."/>
            <person name="Obara M."/>
            <person name="Oguri Y."/>
            <person name="Olmstead R.G."/>
            <person name="Onodera N."/>
            <person name="Petersen B.L."/>
            <person name="Pils B."/>
            <person name="Prigge M."/>
            <person name="Rensing S.A."/>
            <person name="Riano-Pachon D.M."/>
            <person name="Roberts A.W."/>
            <person name="Sato Y."/>
            <person name="Scheller H.V."/>
            <person name="Schulz B."/>
            <person name="Schulz C."/>
            <person name="Shakirov E.V."/>
            <person name="Shibagaki N."/>
            <person name="Shinohara N."/>
            <person name="Shippen D.E."/>
            <person name="Soerensen I."/>
            <person name="Sotooka R."/>
            <person name="Sugimoto N."/>
            <person name="Sugita M."/>
            <person name="Sumikawa N."/>
            <person name="Tanurdzic M."/>
            <person name="Theissen G."/>
            <person name="Ulvskov P."/>
            <person name="Wakazuki S."/>
            <person name="Weng J.K."/>
            <person name="Willats W.W."/>
            <person name="Wipf D."/>
            <person name="Wolf P.G."/>
            <person name="Yang L."/>
            <person name="Zimmer A.D."/>
            <person name="Zhu Q."/>
            <person name="Mitros T."/>
            <person name="Hellsten U."/>
            <person name="Loque D."/>
            <person name="Otillar R."/>
            <person name="Salamov A."/>
            <person name="Schmutz J."/>
            <person name="Shapiro H."/>
            <person name="Lindquist E."/>
            <person name="Lucas S."/>
            <person name="Rokhsar D."/>
            <person name="Grigoriev I.V."/>
        </authorList>
    </citation>
    <scope>NUCLEOTIDE SEQUENCE [LARGE SCALE GENOMIC DNA]</scope>
</reference>
<evidence type="ECO:0000256" key="3">
    <source>
        <dbReference type="ARBA" id="ARBA00022559"/>
    </source>
</evidence>
<dbReference type="CDD" id="cd00693">
    <property type="entry name" value="secretory_peroxidase"/>
    <property type="match status" value="1"/>
</dbReference>
<dbReference type="InterPro" id="IPR000823">
    <property type="entry name" value="Peroxidase_pln"/>
</dbReference>
<evidence type="ECO:0000256" key="5">
    <source>
        <dbReference type="ARBA" id="ARBA00022723"/>
    </source>
</evidence>
<feature type="site" description="Transition state stabilizer" evidence="15">
    <location>
        <position position="59"/>
    </location>
</feature>
<dbReference type="AlphaFoldDB" id="D8SWR4"/>
<evidence type="ECO:0000256" key="13">
    <source>
        <dbReference type="PIRSR" id="PIRSR600823-2"/>
    </source>
</evidence>
<keyword evidence="9 16" id="KW-1015">Disulfide bond</keyword>
<evidence type="ECO:0000256" key="14">
    <source>
        <dbReference type="PIRSR" id="PIRSR600823-3"/>
    </source>
</evidence>
<evidence type="ECO:0000256" key="11">
    <source>
        <dbReference type="ARBA" id="ARBA00023324"/>
    </source>
</evidence>
<dbReference type="FunFam" id="1.10.420.10:FF:000001">
    <property type="entry name" value="Peroxidase"/>
    <property type="match status" value="1"/>
</dbReference>
<dbReference type="EMBL" id="GL377649">
    <property type="protein sequence ID" value="EFJ11140.1"/>
    <property type="molecule type" value="Genomic_DNA"/>
</dbReference>
<accession>D8SWR4</accession>
<keyword evidence="4 17" id="KW-0349">Heme</keyword>
<feature type="binding site" evidence="14">
    <location>
        <position position="242"/>
    </location>
    <ligand>
        <name>Ca(2+)</name>
        <dbReference type="ChEBI" id="CHEBI:29108"/>
        <label>2</label>
    </ligand>
</feature>
<dbReference type="GO" id="GO:0020037">
    <property type="term" value="F:heme binding"/>
    <property type="evidence" value="ECO:0007669"/>
    <property type="project" value="UniProtKB-UniRule"/>
</dbReference>
<dbReference type="PROSITE" id="PS00436">
    <property type="entry name" value="PEROXIDASE_2"/>
    <property type="match status" value="1"/>
</dbReference>
<dbReference type="PRINTS" id="PR00461">
    <property type="entry name" value="PLPEROXIDASE"/>
</dbReference>
<dbReference type="KEGG" id="smo:SELMODRAFT_235372"/>
<dbReference type="GO" id="GO:0009505">
    <property type="term" value="C:plant-type cell wall"/>
    <property type="evidence" value="ECO:0000318"/>
    <property type="project" value="GO_Central"/>
</dbReference>
<evidence type="ECO:0000256" key="6">
    <source>
        <dbReference type="ARBA" id="ARBA00022837"/>
    </source>
</evidence>
<dbReference type="Gene3D" id="1.10.520.10">
    <property type="match status" value="1"/>
</dbReference>
<evidence type="ECO:0000313" key="19">
    <source>
        <dbReference type="EMBL" id="EFJ11140.1"/>
    </source>
</evidence>
<evidence type="ECO:0000256" key="16">
    <source>
        <dbReference type="PIRSR" id="PIRSR600823-5"/>
    </source>
</evidence>
<evidence type="ECO:0000256" key="12">
    <source>
        <dbReference type="PIRSR" id="PIRSR600823-1"/>
    </source>
</evidence>
<feature type="disulfide bond" evidence="16">
    <location>
        <begin position="65"/>
        <end position="70"/>
    </location>
</feature>
<keyword evidence="7 17" id="KW-0560">Oxidoreductase</keyword>
<dbReference type="GO" id="GO:0004601">
    <property type="term" value="F:peroxidase activity"/>
    <property type="evidence" value="ECO:0000318"/>
    <property type="project" value="GO_Central"/>
</dbReference>
<feature type="binding site" evidence="14">
    <location>
        <position position="71"/>
    </location>
    <ligand>
        <name>Ca(2+)</name>
        <dbReference type="ChEBI" id="CHEBI:29108"/>
        <label>1</label>
    </ligand>
</feature>
<keyword evidence="17" id="KW-0964">Secreted</keyword>
<dbReference type="STRING" id="88036.D8SWR4"/>
<feature type="disulfide bond" evidence="16">
    <location>
        <begin position="197"/>
        <end position="229"/>
    </location>
</feature>
<evidence type="ECO:0000256" key="1">
    <source>
        <dbReference type="ARBA" id="ARBA00000189"/>
    </source>
</evidence>
<dbReference type="Pfam" id="PF00141">
    <property type="entry name" value="peroxidase"/>
    <property type="match status" value="1"/>
</dbReference>